<dbReference type="Proteomes" id="UP000327179">
    <property type="component" value="Chromosome"/>
</dbReference>
<protein>
    <submittedName>
        <fullName evidence="6">ABC transporter ATP-binding protein</fullName>
    </submittedName>
</protein>
<sequence length="491" mass="54352">MVFLFRLGSYPRFLDVGSYCRGYWCHRFPPASTTLCRCNMTSSDDVVISISGLRKSYKVYSKNIDRLKEALDPRRRIYHKEFDALKGVGLSIQRGEIVGILGSNGSGKSTLLKIVAGVLRQSAGKVKVNGSVSALLELGAGFNPEQSGLENIYLAGVLRGVPRKAMSKKLDEIVEFADIGEFIHQKTKFYSSGMFARLAFSVSIHVDPDILIIDEALSVGDAAFKRKCFSKLEEFRKSGKTILLVSHSEAAITEMCNRAVLIDRGEVLADGPVKETIACYLKLINAKGEKRKEIRDGIVAGQAISPAASPPKNSTPAAAQPQRAVDAEELFLEGLRPKSTVEYPSEGARLLNVRIETLDGRRVNRLVHGKRYRYVYEIEFHCLSQNVSFGMMIKTTQGTALCGGSYPQKGAWIREVGAGEVRAVTWEFDCLLEEGTYFTNCGVMADREGGRSYLHRILDAYMFQVAPRADRITTAWVNLGLTARYDEKVVT</sequence>
<evidence type="ECO:0000313" key="7">
    <source>
        <dbReference type="Proteomes" id="UP000327179"/>
    </source>
</evidence>
<evidence type="ECO:0000256" key="3">
    <source>
        <dbReference type="ARBA" id="ARBA00022741"/>
    </source>
</evidence>
<dbReference type="PANTHER" id="PTHR46743:SF2">
    <property type="entry name" value="TEICHOIC ACIDS EXPORT ATP-BINDING PROTEIN TAGH"/>
    <property type="match status" value="1"/>
</dbReference>
<evidence type="ECO:0000259" key="5">
    <source>
        <dbReference type="PROSITE" id="PS50893"/>
    </source>
</evidence>
<accession>A0A5J6QRQ5</accession>
<dbReference type="Gene3D" id="3.40.50.300">
    <property type="entry name" value="P-loop containing nucleotide triphosphate hydrolases"/>
    <property type="match status" value="1"/>
</dbReference>
<evidence type="ECO:0000313" key="6">
    <source>
        <dbReference type="EMBL" id="QEY65418.1"/>
    </source>
</evidence>
<dbReference type="CDD" id="cd10147">
    <property type="entry name" value="Wzt_C-like"/>
    <property type="match status" value="1"/>
</dbReference>
<dbReference type="InterPro" id="IPR003439">
    <property type="entry name" value="ABC_transporter-like_ATP-bd"/>
</dbReference>
<name>A0A5J6QRQ5_9GAMM</name>
<dbReference type="PROSITE" id="PS00211">
    <property type="entry name" value="ABC_TRANSPORTER_1"/>
    <property type="match status" value="1"/>
</dbReference>
<dbReference type="EMBL" id="CP043311">
    <property type="protein sequence ID" value="QEY65418.1"/>
    <property type="molecule type" value="Genomic_DNA"/>
</dbReference>
<keyword evidence="4 6" id="KW-0067">ATP-binding</keyword>
<keyword evidence="2" id="KW-0813">Transport</keyword>
<gene>
    <name evidence="6" type="ORF">FXN65_26415</name>
</gene>
<dbReference type="InterPro" id="IPR015860">
    <property type="entry name" value="ABC_transpr_TagH-like"/>
</dbReference>
<dbReference type="AlphaFoldDB" id="A0A5J6QRQ5"/>
<evidence type="ECO:0000256" key="1">
    <source>
        <dbReference type="ARBA" id="ARBA00005417"/>
    </source>
</evidence>
<dbReference type="Gene3D" id="2.70.50.60">
    <property type="entry name" value="abc- transporter (atp binding component) like domain"/>
    <property type="match status" value="1"/>
</dbReference>
<dbReference type="GO" id="GO:0005524">
    <property type="term" value="F:ATP binding"/>
    <property type="evidence" value="ECO:0007669"/>
    <property type="project" value="UniProtKB-KW"/>
</dbReference>
<dbReference type="InterPro" id="IPR017871">
    <property type="entry name" value="ABC_transporter-like_CS"/>
</dbReference>
<dbReference type="InterPro" id="IPR003593">
    <property type="entry name" value="AAA+_ATPase"/>
</dbReference>
<dbReference type="InterPro" id="IPR029439">
    <property type="entry name" value="Wzt_C"/>
</dbReference>
<dbReference type="GO" id="GO:0016020">
    <property type="term" value="C:membrane"/>
    <property type="evidence" value="ECO:0007669"/>
    <property type="project" value="InterPro"/>
</dbReference>
<dbReference type="InterPro" id="IPR050683">
    <property type="entry name" value="Bact_Polysacc_Export_ATP-bd"/>
</dbReference>
<organism evidence="6 7">
    <name type="scientific">Metapseudomonas lalkuanensis</name>
    <dbReference type="NCBI Taxonomy" id="2604832"/>
    <lineage>
        <taxon>Bacteria</taxon>
        <taxon>Pseudomonadati</taxon>
        <taxon>Pseudomonadota</taxon>
        <taxon>Gammaproteobacteria</taxon>
        <taxon>Pseudomonadales</taxon>
        <taxon>Pseudomonadaceae</taxon>
        <taxon>Metapseudomonas</taxon>
    </lineage>
</organism>
<dbReference type="SMART" id="SM00382">
    <property type="entry name" value="AAA"/>
    <property type="match status" value="1"/>
</dbReference>
<dbReference type="SUPFAM" id="SSF52540">
    <property type="entry name" value="P-loop containing nucleoside triphosphate hydrolases"/>
    <property type="match status" value="1"/>
</dbReference>
<keyword evidence="7" id="KW-1185">Reference proteome</keyword>
<dbReference type="PROSITE" id="PS50893">
    <property type="entry name" value="ABC_TRANSPORTER_2"/>
    <property type="match status" value="1"/>
</dbReference>
<dbReference type="KEGG" id="plal:FXN65_26415"/>
<evidence type="ECO:0000256" key="2">
    <source>
        <dbReference type="ARBA" id="ARBA00022448"/>
    </source>
</evidence>
<dbReference type="Pfam" id="PF00005">
    <property type="entry name" value="ABC_tran"/>
    <property type="match status" value="1"/>
</dbReference>
<keyword evidence="3" id="KW-0547">Nucleotide-binding</keyword>
<proteinExistence type="inferred from homology"/>
<dbReference type="Pfam" id="PF14524">
    <property type="entry name" value="Wzt_C"/>
    <property type="match status" value="1"/>
</dbReference>
<dbReference type="GO" id="GO:0140359">
    <property type="term" value="F:ABC-type transporter activity"/>
    <property type="evidence" value="ECO:0007669"/>
    <property type="project" value="InterPro"/>
</dbReference>
<dbReference type="GO" id="GO:0016887">
    <property type="term" value="F:ATP hydrolysis activity"/>
    <property type="evidence" value="ECO:0007669"/>
    <property type="project" value="InterPro"/>
</dbReference>
<feature type="domain" description="ABC transporter" evidence="5">
    <location>
        <begin position="59"/>
        <end position="289"/>
    </location>
</feature>
<comment type="similarity">
    <text evidence="1">Belongs to the ABC transporter superfamily.</text>
</comment>
<dbReference type="PANTHER" id="PTHR46743">
    <property type="entry name" value="TEICHOIC ACIDS EXPORT ATP-BINDING PROTEIN TAGH"/>
    <property type="match status" value="1"/>
</dbReference>
<dbReference type="InterPro" id="IPR027417">
    <property type="entry name" value="P-loop_NTPase"/>
</dbReference>
<dbReference type="CDD" id="cd03220">
    <property type="entry name" value="ABC_KpsT_Wzt"/>
    <property type="match status" value="1"/>
</dbReference>
<evidence type="ECO:0000256" key="4">
    <source>
        <dbReference type="ARBA" id="ARBA00022840"/>
    </source>
</evidence>
<reference evidence="6 7" key="1">
    <citation type="submission" date="2019-08" db="EMBL/GenBank/DDBJ databases">
        <title>Whole-genome Sequencing of e-waste polymer degrading bacterium Pseudomonas sp. strain PE08.</title>
        <authorList>
            <person name="Kirdat K."/>
            <person name="Debbarma P."/>
            <person name="Narawade N."/>
            <person name="Suyal D."/>
            <person name="Thorat V."/>
            <person name="Shouche Y."/>
            <person name="Goel R."/>
            <person name="Yadav A."/>
        </authorList>
    </citation>
    <scope>NUCLEOTIDE SEQUENCE [LARGE SCALE GENOMIC DNA]</scope>
    <source>
        <strain evidence="6 7">PE08</strain>
    </source>
</reference>